<name>A0A5N5WWN2_9EURO</name>
<dbReference type="Pfam" id="PF11951">
    <property type="entry name" value="Fungal_trans_2"/>
    <property type="match status" value="1"/>
</dbReference>
<keyword evidence="2" id="KW-0539">Nucleus</keyword>
<keyword evidence="4" id="KW-1185">Reference proteome</keyword>
<comment type="subcellular location">
    <subcellularLocation>
        <location evidence="1">Nucleus</location>
    </subcellularLocation>
</comment>
<reference evidence="3 4" key="1">
    <citation type="submission" date="2019-04" db="EMBL/GenBank/DDBJ databases">
        <title>Friends and foes A comparative genomics study of 23 Aspergillus species from section Flavi.</title>
        <authorList>
            <consortium name="DOE Joint Genome Institute"/>
            <person name="Kjaerbolling I."/>
            <person name="Vesth T."/>
            <person name="Frisvad J.C."/>
            <person name="Nybo J.L."/>
            <person name="Theobald S."/>
            <person name="Kildgaard S."/>
            <person name="Isbrandt T."/>
            <person name="Kuo A."/>
            <person name="Sato A."/>
            <person name="Lyhne E.K."/>
            <person name="Kogle M.E."/>
            <person name="Wiebenga A."/>
            <person name="Kun R.S."/>
            <person name="Lubbers R.J."/>
            <person name="Makela M.R."/>
            <person name="Barry K."/>
            <person name="Chovatia M."/>
            <person name="Clum A."/>
            <person name="Daum C."/>
            <person name="Haridas S."/>
            <person name="He G."/>
            <person name="LaButti K."/>
            <person name="Lipzen A."/>
            <person name="Mondo S."/>
            <person name="Riley R."/>
            <person name="Salamov A."/>
            <person name="Simmons B.A."/>
            <person name="Magnuson J.K."/>
            <person name="Henrissat B."/>
            <person name="Mortensen U.H."/>
            <person name="Larsen T.O."/>
            <person name="Devries R.P."/>
            <person name="Grigoriev I.V."/>
            <person name="Machida M."/>
            <person name="Baker S.E."/>
            <person name="Andersen M.R."/>
        </authorList>
    </citation>
    <scope>NUCLEOTIDE SEQUENCE [LARGE SCALE GENOMIC DNA]</scope>
    <source>
        <strain evidence="3 4">CBS 151.66</strain>
    </source>
</reference>
<dbReference type="InterPro" id="IPR021858">
    <property type="entry name" value="Fun_TF"/>
</dbReference>
<organism evidence="3 4">
    <name type="scientific">Aspergillus leporis</name>
    <dbReference type="NCBI Taxonomy" id="41062"/>
    <lineage>
        <taxon>Eukaryota</taxon>
        <taxon>Fungi</taxon>
        <taxon>Dikarya</taxon>
        <taxon>Ascomycota</taxon>
        <taxon>Pezizomycotina</taxon>
        <taxon>Eurotiomycetes</taxon>
        <taxon>Eurotiomycetidae</taxon>
        <taxon>Eurotiales</taxon>
        <taxon>Aspergillaceae</taxon>
        <taxon>Aspergillus</taxon>
        <taxon>Aspergillus subgen. Circumdati</taxon>
    </lineage>
</organism>
<dbReference type="AlphaFoldDB" id="A0A5N5WWN2"/>
<evidence type="ECO:0000256" key="1">
    <source>
        <dbReference type="ARBA" id="ARBA00004123"/>
    </source>
</evidence>
<dbReference type="EMBL" id="ML732269">
    <property type="protein sequence ID" value="KAB8071550.1"/>
    <property type="molecule type" value="Genomic_DNA"/>
</dbReference>
<evidence type="ECO:0000256" key="2">
    <source>
        <dbReference type="ARBA" id="ARBA00023242"/>
    </source>
</evidence>
<evidence type="ECO:0000313" key="3">
    <source>
        <dbReference type="EMBL" id="KAB8071550.1"/>
    </source>
</evidence>
<dbReference type="PANTHER" id="PTHR37534:SF46">
    <property type="entry name" value="ZN(II)2CYS6 TRANSCRIPTION FACTOR (EUROFUNG)"/>
    <property type="match status" value="1"/>
</dbReference>
<protein>
    <recommendedName>
        <fullName evidence="5">Fungal-specific transcription factor domain-containing protein</fullName>
    </recommendedName>
</protein>
<gene>
    <name evidence="3" type="ORF">BDV29DRAFT_193174</name>
</gene>
<dbReference type="GO" id="GO:0005634">
    <property type="term" value="C:nucleus"/>
    <property type="evidence" value="ECO:0007669"/>
    <property type="project" value="UniProtKB-SubCell"/>
</dbReference>
<sequence length="498" mass="55688">MGNLPGRLPLAFRDYSLVGPLESPSAIMSLRTPEQREDELQETTPVLANQRPQGTVAGASTSQEFYMPHVPAVDYLSESLPLLFMSCTRSIPIAGTDDMQALSFHRTVFGPLKSTRTPANSAHSIFVNCAIDKQMALHFLLAVAHCELSLYYGTGLDLPRESYLHFDQGSQLLRHALAPRGPTDHITFLLSFLYMFMFMMRSDQPAPQKLRELSRVVVDYVQNHNVDEFCINEDVNIFSQDSSAGLLIPDQVLLARIFTYLYDRDGFCSFFGCGGSFATFVNGDASKRRKIWTLSRTVFLFSKESDLSSGTISEIQDAVVLDLYFTLIAVHHEINLYSQTGNISTCGDERRLKQHLDQLREEHSSVFSLVIDNVSQGAAPSLMACVAVTIFFALQIYLHRSRRSAFGAGPLCHEVRSALSSLVTAAYNTVTTGPVLLLERFQWSLFIGGIETHDPVHREWIANHLSDPALKKAFRLVQEEKMNSLVTMQSLRRMIGGE</sequence>
<dbReference type="OrthoDB" id="4356994at2759"/>
<dbReference type="Proteomes" id="UP000326565">
    <property type="component" value="Unassembled WGS sequence"/>
</dbReference>
<evidence type="ECO:0008006" key="5">
    <source>
        <dbReference type="Google" id="ProtNLM"/>
    </source>
</evidence>
<dbReference type="PANTHER" id="PTHR37534">
    <property type="entry name" value="TRANSCRIPTIONAL ACTIVATOR PROTEIN UGA3"/>
    <property type="match status" value="1"/>
</dbReference>
<accession>A0A5N5WWN2</accession>
<evidence type="ECO:0000313" key="4">
    <source>
        <dbReference type="Proteomes" id="UP000326565"/>
    </source>
</evidence>
<proteinExistence type="predicted"/>